<evidence type="ECO:0000259" key="1">
    <source>
        <dbReference type="Pfam" id="PF05076"/>
    </source>
</evidence>
<dbReference type="Pfam" id="PF05076">
    <property type="entry name" value="SUFU"/>
    <property type="match status" value="1"/>
</dbReference>
<dbReference type="InterPro" id="IPR037181">
    <property type="entry name" value="SUFU_N"/>
</dbReference>
<protein>
    <submittedName>
        <fullName evidence="2">Suppressor of fused domain protein</fullName>
    </submittedName>
</protein>
<evidence type="ECO:0000313" key="3">
    <source>
        <dbReference type="Proteomes" id="UP000282674"/>
    </source>
</evidence>
<accession>A0A3M2LX23</accession>
<dbReference type="PANTHER" id="PTHR10928:SF2">
    <property type="entry name" value="SUPPRESSOR OF FUSED HOMOLOG"/>
    <property type="match status" value="1"/>
</dbReference>
<dbReference type="Proteomes" id="UP000282674">
    <property type="component" value="Unassembled WGS sequence"/>
</dbReference>
<proteinExistence type="predicted"/>
<dbReference type="AlphaFoldDB" id="A0A3M2LX23"/>
<dbReference type="InterPro" id="IPR020941">
    <property type="entry name" value="SUFU-like_domain"/>
</dbReference>
<dbReference type="PIRSF" id="PIRSF038192">
    <property type="entry name" value="Txn_reg_BtrU_prd"/>
    <property type="match status" value="1"/>
</dbReference>
<evidence type="ECO:0000313" key="2">
    <source>
        <dbReference type="EMBL" id="RMI41981.1"/>
    </source>
</evidence>
<dbReference type="PANTHER" id="PTHR10928">
    <property type="entry name" value="SUPPRESSOR OF FUSED"/>
    <property type="match status" value="1"/>
</dbReference>
<feature type="domain" description="Suppressor of fused-like" evidence="1">
    <location>
        <begin position="36"/>
        <end position="198"/>
    </location>
</feature>
<dbReference type="RefSeq" id="WP_122196147.1">
    <property type="nucleotide sequence ID" value="NZ_JBHSKC010000002.1"/>
</dbReference>
<gene>
    <name evidence="2" type="ORF">EBO15_21130</name>
</gene>
<dbReference type="SUPFAM" id="SSF103359">
    <property type="entry name" value="Suppressor of Fused, N-terminal domain"/>
    <property type="match status" value="1"/>
</dbReference>
<dbReference type="GO" id="GO:0005737">
    <property type="term" value="C:cytoplasm"/>
    <property type="evidence" value="ECO:0007669"/>
    <property type="project" value="TreeGrafter"/>
</dbReference>
<dbReference type="OrthoDB" id="9023549at2"/>
<reference evidence="2 3" key="1">
    <citation type="submission" date="2018-10" db="EMBL/GenBank/DDBJ databases">
        <title>Isolation from soil.</title>
        <authorList>
            <person name="Hu J."/>
        </authorList>
    </citation>
    <scope>NUCLEOTIDE SEQUENCE [LARGE SCALE GENOMIC DNA]</scope>
    <source>
        <strain evidence="2 3">NEAU-Ht49</strain>
    </source>
</reference>
<dbReference type="InterPro" id="IPR007768">
    <property type="entry name" value="Suppressor_of_fused"/>
</dbReference>
<comment type="caution">
    <text evidence="2">The sequence shown here is derived from an EMBL/GenBank/DDBJ whole genome shotgun (WGS) entry which is preliminary data.</text>
</comment>
<dbReference type="EMBL" id="RFFG01000037">
    <property type="protein sequence ID" value="RMI41981.1"/>
    <property type="molecule type" value="Genomic_DNA"/>
</dbReference>
<organism evidence="2 3">
    <name type="scientific">Actinomadura harenae</name>
    <dbReference type="NCBI Taxonomy" id="2483351"/>
    <lineage>
        <taxon>Bacteria</taxon>
        <taxon>Bacillati</taxon>
        <taxon>Actinomycetota</taxon>
        <taxon>Actinomycetes</taxon>
        <taxon>Streptosporangiales</taxon>
        <taxon>Thermomonosporaceae</taxon>
        <taxon>Actinomadura</taxon>
    </lineage>
</organism>
<dbReference type="InterPro" id="IPR017429">
    <property type="entry name" value="Suppressor_of_fused_bac"/>
</dbReference>
<name>A0A3M2LX23_9ACTN</name>
<keyword evidence="3" id="KW-1185">Reference proteome</keyword>
<sequence length="346" mass="37452">MDESHGWTAIDEALHPLYGSVEPRHWGTVVPHRLGGPDPLDGVSAYPRDGHWHYVSYGMSELYEKHSDNPDESGWGFEFTFRLARVGGEDEPPVWPVNLLQNLARYVYSSGNWFAPGHHMNANGPIAADRDDCTLSALIFAEDPELPEIATPNGRVLFLQVVGLTADEYEASRKWNSQALTELFASRLPLLVSDITRPSLLEDPEVAEAVRAGIEADGSSSGALFVPEIGWSKDGDKIRLTIGALQAAGVADTLPGRLAHDRDLLLQGDDTMVVLVPADGDGLLVQELDEGNVALGIPASALRALIETLRPEAGVRAVPGLEDLVVEVVQTVIRDQYGNPTDQTVG</sequence>